<proteinExistence type="predicted"/>
<comment type="caution">
    <text evidence="2">The sequence shown here is derived from an EMBL/GenBank/DDBJ whole genome shotgun (WGS) entry which is preliminary data.</text>
</comment>
<accession>A0AAE0DJ92</accession>
<evidence type="ECO:0000313" key="3">
    <source>
        <dbReference type="Proteomes" id="UP001276659"/>
    </source>
</evidence>
<evidence type="ECO:0000256" key="1">
    <source>
        <dbReference type="SAM" id="MobiDB-lite"/>
    </source>
</evidence>
<sequence>MVILGPNTWVPAVEGAYGDPEEKVEREQLRAEGKLPPRRQMGISADAEAAREKELKHIGLAVAQKKQLEKNPGPRSVNNPAISVIYANLIRMHQSSREQAAKKGHPTTTVPLPNPEELLPPRQQYPMNPPPPPTSNKGGTEATTGKGKGKATDEEEA</sequence>
<evidence type="ECO:0000313" key="2">
    <source>
        <dbReference type="EMBL" id="KAK3171295.1"/>
    </source>
</evidence>
<feature type="compositionally biased region" description="Low complexity" evidence="1">
    <location>
        <begin position="106"/>
        <end position="126"/>
    </location>
</feature>
<dbReference type="AlphaFoldDB" id="A0AAE0DJ92"/>
<feature type="region of interest" description="Disordered" evidence="1">
    <location>
        <begin position="95"/>
        <end position="157"/>
    </location>
</feature>
<keyword evidence="3" id="KW-1185">Reference proteome</keyword>
<gene>
    <name evidence="2" type="ORF">OEA41_003379</name>
</gene>
<dbReference type="EMBL" id="JASNWA010000008">
    <property type="protein sequence ID" value="KAK3171295.1"/>
    <property type="molecule type" value="Genomic_DNA"/>
</dbReference>
<protein>
    <submittedName>
        <fullName evidence="2">Uncharacterized protein</fullName>
    </submittedName>
</protein>
<reference evidence="2" key="1">
    <citation type="submission" date="2022-11" db="EMBL/GenBank/DDBJ databases">
        <title>Chromosomal genome sequence assembly and mating type (MAT) locus characterization of the leprose asexual lichenized fungus Lepraria neglecta (Nyl.) Erichsen.</title>
        <authorList>
            <person name="Allen J.L."/>
            <person name="Pfeffer B."/>
        </authorList>
    </citation>
    <scope>NUCLEOTIDE SEQUENCE</scope>
    <source>
        <strain evidence="2">Allen 5258</strain>
    </source>
</reference>
<organism evidence="2 3">
    <name type="scientific">Lepraria neglecta</name>
    <dbReference type="NCBI Taxonomy" id="209136"/>
    <lineage>
        <taxon>Eukaryota</taxon>
        <taxon>Fungi</taxon>
        <taxon>Dikarya</taxon>
        <taxon>Ascomycota</taxon>
        <taxon>Pezizomycotina</taxon>
        <taxon>Lecanoromycetes</taxon>
        <taxon>OSLEUM clade</taxon>
        <taxon>Lecanoromycetidae</taxon>
        <taxon>Lecanorales</taxon>
        <taxon>Lecanorineae</taxon>
        <taxon>Stereocaulaceae</taxon>
        <taxon>Lepraria</taxon>
    </lineage>
</organism>
<dbReference type="Proteomes" id="UP001276659">
    <property type="component" value="Unassembled WGS sequence"/>
</dbReference>
<name>A0AAE0DJ92_9LECA</name>